<evidence type="ECO:0000259" key="1">
    <source>
        <dbReference type="Pfam" id="PF05050"/>
    </source>
</evidence>
<dbReference type="GO" id="GO:0008168">
    <property type="term" value="F:methyltransferase activity"/>
    <property type="evidence" value="ECO:0007669"/>
    <property type="project" value="UniProtKB-KW"/>
</dbReference>
<keyword evidence="2" id="KW-0489">Methyltransferase</keyword>
<evidence type="ECO:0000313" key="2">
    <source>
        <dbReference type="EMBL" id="TCL58117.1"/>
    </source>
</evidence>
<reference evidence="2 3" key="1">
    <citation type="submission" date="2019-03" db="EMBL/GenBank/DDBJ databases">
        <title>Genomic Encyclopedia of Type Strains, Phase IV (KMG-IV): sequencing the most valuable type-strain genomes for metagenomic binning, comparative biology and taxonomic classification.</title>
        <authorList>
            <person name="Goeker M."/>
        </authorList>
    </citation>
    <scope>NUCLEOTIDE SEQUENCE [LARGE SCALE GENOMIC DNA]</scope>
    <source>
        <strain evidence="2 3">DSM 100556</strain>
    </source>
</reference>
<dbReference type="AlphaFoldDB" id="A0A4V2QBX7"/>
<comment type="caution">
    <text evidence="2">The sequence shown here is derived from an EMBL/GenBank/DDBJ whole genome shotgun (WGS) entry which is preliminary data.</text>
</comment>
<keyword evidence="2" id="KW-0808">Transferase</keyword>
<dbReference type="Gene3D" id="3.40.50.720">
    <property type="entry name" value="NAD(P)-binding Rossmann-like Domain"/>
    <property type="match status" value="1"/>
</dbReference>
<name>A0A4V2QBX7_9FIRM</name>
<evidence type="ECO:0000313" key="3">
    <source>
        <dbReference type="Proteomes" id="UP000295718"/>
    </source>
</evidence>
<sequence>MAINFQDSIGKIYKHLGDDESRRLYVDRLSYSLTNDTYYLKQMFKRTDLYRKIYDILKSDDSEKYIFGIGLNGKTFADIYEEFHFKGFVDNYVHEEHENLPVISAEEYIEKYANASIYISSTKYTDEMHQQLADAGVNEEKIKDIGKLVVDVWNRQQYFDLPYLKNDKEEPEVFVDGGCFDGSSSVSFSKWAGEAPAFIYAFEPDSENIKICNEVLSSVGSINHLLFSKGLWSSECDLRFSRRDNGIGSRVESDGEIVVPVTSLDSIINDKVTFLKLDVEGAEYEALKGSEKLIKKYKPKLAVCIYHKKQDVWEIPELILSMNEEYKLYVRHYSFSDAETVIYAI</sequence>
<dbReference type="Gene3D" id="3.40.50.150">
    <property type="entry name" value="Vaccinia Virus protein VP39"/>
    <property type="match status" value="1"/>
</dbReference>
<dbReference type="InterPro" id="IPR052514">
    <property type="entry name" value="SAM-dependent_MTase"/>
</dbReference>
<keyword evidence="3" id="KW-1185">Reference proteome</keyword>
<dbReference type="Pfam" id="PF05050">
    <property type="entry name" value="Methyltransf_21"/>
    <property type="match status" value="1"/>
</dbReference>
<dbReference type="InterPro" id="IPR029063">
    <property type="entry name" value="SAM-dependent_MTases_sf"/>
</dbReference>
<dbReference type="EMBL" id="SLUO01000007">
    <property type="protein sequence ID" value="TCL58117.1"/>
    <property type="molecule type" value="Genomic_DNA"/>
</dbReference>
<feature type="domain" description="Methyltransferase FkbM" evidence="1">
    <location>
        <begin position="198"/>
        <end position="319"/>
    </location>
</feature>
<dbReference type="STRING" id="1469948.GCA_000732725_02353"/>
<dbReference type="InterPro" id="IPR006342">
    <property type="entry name" value="FkbM_mtfrase"/>
</dbReference>
<dbReference type="RefSeq" id="WP_081905986.1">
    <property type="nucleotide sequence ID" value="NZ_JPNB01000002.1"/>
</dbReference>
<dbReference type="NCBIfam" id="TIGR01444">
    <property type="entry name" value="fkbM_fam"/>
    <property type="match status" value="1"/>
</dbReference>
<proteinExistence type="predicted"/>
<dbReference type="OrthoDB" id="5329963at2"/>
<accession>A0A4V2QBX7</accession>
<dbReference type="SUPFAM" id="SSF53335">
    <property type="entry name" value="S-adenosyl-L-methionine-dependent methyltransferases"/>
    <property type="match status" value="1"/>
</dbReference>
<dbReference type="PANTHER" id="PTHR34203:SF15">
    <property type="entry name" value="SLL1173 PROTEIN"/>
    <property type="match status" value="1"/>
</dbReference>
<organism evidence="2 3">
    <name type="scientific">Kineothrix alysoides</name>
    <dbReference type="NCBI Taxonomy" id="1469948"/>
    <lineage>
        <taxon>Bacteria</taxon>
        <taxon>Bacillati</taxon>
        <taxon>Bacillota</taxon>
        <taxon>Clostridia</taxon>
        <taxon>Lachnospirales</taxon>
        <taxon>Lachnospiraceae</taxon>
        <taxon>Kineothrix</taxon>
    </lineage>
</organism>
<dbReference type="PANTHER" id="PTHR34203">
    <property type="entry name" value="METHYLTRANSFERASE, FKBM FAMILY PROTEIN"/>
    <property type="match status" value="1"/>
</dbReference>
<dbReference type="Proteomes" id="UP000295718">
    <property type="component" value="Unassembled WGS sequence"/>
</dbReference>
<protein>
    <submittedName>
        <fullName evidence="2">FkbM family methyltransferase</fullName>
    </submittedName>
</protein>
<dbReference type="GO" id="GO:0032259">
    <property type="term" value="P:methylation"/>
    <property type="evidence" value="ECO:0007669"/>
    <property type="project" value="UniProtKB-KW"/>
</dbReference>
<gene>
    <name evidence="2" type="ORF">EDD76_107233</name>
</gene>